<feature type="transmembrane region" description="Helical" evidence="8">
    <location>
        <begin position="131"/>
        <end position="150"/>
    </location>
</feature>
<dbReference type="STRING" id="675511.GCA_000341735_00677"/>
<dbReference type="NCBIfam" id="NF037955">
    <property type="entry name" value="mfs"/>
    <property type="match status" value="1"/>
</dbReference>
<name>A0A4P9URA0_METBY</name>
<dbReference type="GO" id="GO:0005886">
    <property type="term" value="C:plasma membrane"/>
    <property type="evidence" value="ECO:0007669"/>
    <property type="project" value="UniProtKB-SubCell"/>
</dbReference>
<proteinExistence type="predicted"/>
<feature type="transmembrane region" description="Helical" evidence="8">
    <location>
        <begin position="288"/>
        <end position="314"/>
    </location>
</feature>
<keyword evidence="4" id="KW-0997">Cell inner membrane</keyword>
<feature type="domain" description="Major facilitator superfamily associated" evidence="9">
    <location>
        <begin position="5"/>
        <end position="358"/>
    </location>
</feature>
<dbReference type="GO" id="GO:0030395">
    <property type="term" value="F:lactose binding"/>
    <property type="evidence" value="ECO:0007669"/>
    <property type="project" value="TreeGrafter"/>
</dbReference>
<accession>A0A4P9URA0</accession>
<dbReference type="InterPro" id="IPR036259">
    <property type="entry name" value="MFS_trans_sf"/>
</dbReference>
<evidence type="ECO:0000256" key="4">
    <source>
        <dbReference type="ARBA" id="ARBA00022519"/>
    </source>
</evidence>
<keyword evidence="11" id="KW-1185">Reference proteome</keyword>
<feature type="transmembrane region" description="Helical" evidence="8">
    <location>
        <begin position="236"/>
        <end position="253"/>
    </location>
</feature>
<dbReference type="InterPro" id="IPR026032">
    <property type="entry name" value="HcaT-like"/>
</dbReference>
<evidence type="ECO:0000256" key="7">
    <source>
        <dbReference type="ARBA" id="ARBA00023136"/>
    </source>
</evidence>
<dbReference type="AlphaFoldDB" id="A0A4P9URA0"/>
<keyword evidence="6 8" id="KW-1133">Transmembrane helix</keyword>
<feature type="transmembrane region" description="Helical" evidence="8">
    <location>
        <begin position="156"/>
        <end position="175"/>
    </location>
</feature>
<dbReference type="CDD" id="cd17335">
    <property type="entry name" value="MFS_MFSD6"/>
    <property type="match status" value="1"/>
</dbReference>
<feature type="transmembrane region" description="Helical" evidence="8">
    <location>
        <begin position="200"/>
        <end position="224"/>
    </location>
</feature>
<evidence type="ECO:0000259" key="9">
    <source>
        <dbReference type="Pfam" id="PF12832"/>
    </source>
</evidence>
<dbReference type="InterPro" id="IPR024989">
    <property type="entry name" value="MFS_assoc_dom"/>
</dbReference>
<comment type="subcellular location">
    <subcellularLocation>
        <location evidence="1">Cell inner membrane</location>
        <topology evidence="1">Multi-pass membrane protein</topology>
    </subcellularLocation>
</comment>
<evidence type="ECO:0000256" key="1">
    <source>
        <dbReference type="ARBA" id="ARBA00004429"/>
    </source>
</evidence>
<feature type="transmembrane region" description="Helical" evidence="8">
    <location>
        <begin position="12"/>
        <end position="28"/>
    </location>
</feature>
<gene>
    <name evidence="10" type="ORF">EQU24_11810</name>
</gene>
<dbReference type="KEGG" id="mbur:EQU24_11810"/>
<protein>
    <submittedName>
        <fullName evidence="10">MFS transporter</fullName>
    </submittedName>
</protein>
<dbReference type="PANTHER" id="PTHR23522:SF10">
    <property type="entry name" value="3-PHENYLPROPIONIC ACID TRANSPORTER-RELATED"/>
    <property type="match status" value="1"/>
</dbReference>
<dbReference type="Gene3D" id="1.20.1250.20">
    <property type="entry name" value="MFS general substrate transporter like domains"/>
    <property type="match status" value="2"/>
</dbReference>
<feature type="transmembrane region" description="Helical" evidence="8">
    <location>
        <begin position="326"/>
        <end position="348"/>
    </location>
</feature>
<keyword evidence="3" id="KW-1003">Cell membrane</keyword>
<feature type="transmembrane region" description="Helical" evidence="8">
    <location>
        <begin position="354"/>
        <end position="375"/>
    </location>
</feature>
<feature type="transmembrane region" description="Helical" evidence="8">
    <location>
        <begin position="265"/>
        <end position="282"/>
    </location>
</feature>
<evidence type="ECO:0000256" key="5">
    <source>
        <dbReference type="ARBA" id="ARBA00022692"/>
    </source>
</evidence>
<evidence type="ECO:0000313" key="10">
    <source>
        <dbReference type="EMBL" id="QCW82851.1"/>
    </source>
</evidence>
<evidence type="ECO:0000313" key="11">
    <source>
        <dbReference type="Proteomes" id="UP000305881"/>
    </source>
</evidence>
<dbReference type="RefSeq" id="WP_040575275.1">
    <property type="nucleotide sequence ID" value="NZ_CP035467.1"/>
</dbReference>
<dbReference type="SUPFAM" id="SSF103473">
    <property type="entry name" value="MFS general substrate transporter"/>
    <property type="match status" value="1"/>
</dbReference>
<organism evidence="10 11">
    <name type="scientific">Methylotuvimicrobium buryatense</name>
    <name type="common">Methylomicrobium buryatense</name>
    <dbReference type="NCBI Taxonomy" id="95641"/>
    <lineage>
        <taxon>Bacteria</taxon>
        <taxon>Pseudomonadati</taxon>
        <taxon>Pseudomonadota</taxon>
        <taxon>Gammaproteobacteria</taxon>
        <taxon>Methylococcales</taxon>
        <taxon>Methylococcaceae</taxon>
        <taxon>Methylotuvimicrobium</taxon>
    </lineage>
</organism>
<dbReference type="GO" id="GO:0015528">
    <property type="term" value="F:lactose:proton symporter activity"/>
    <property type="evidence" value="ECO:0007669"/>
    <property type="project" value="TreeGrafter"/>
</dbReference>
<keyword evidence="5 8" id="KW-0812">Transmembrane</keyword>
<feature type="transmembrane region" description="Helical" evidence="8">
    <location>
        <begin position="40"/>
        <end position="59"/>
    </location>
</feature>
<evidence type="ECO:0000256" key="3">
    <source>
        <dbReference type="ARBA" id="ARBA00022475"/>
    </source>
</evidence>
<evidence type="ECO:0000256" key="2">
    <source>
        <dbReference type="ARBA" id="ARBA00022448"/>
    </source>
</evidence>
<evidence type="ECO:0000256" key="6">
    <source>
        <dbReference type="ARBA" id="ARBA00022989"/>
    </source>
</evidence>
<keyword evidence="7 8" id="KW-0472">Membrane</keyword>
<dbReference type="PIRSF" id="PIRSF004925">
    <property type="entry name" value="HcaT"/>
    <property type="match status" value="1"/>
</dbReference>
<keyword evidence="2" id="KW-0813">Transport</keyword>
<sequence length="386" mass="43128">MSVPYWRLSGFYFCYFATLGGFLPYWSLYLESVDFNAIEIGELSALLVGTKIIAPNIWGWIADRSGRSLRIIRIACFFAAILFSGFLFVEGYFAFALLTVAFSFFWNAALPQFEAATLFHLKQEPQRYSQIRLWGSIGFIVTVTGIGGLLDWQGLAFMPEIITGLLGSIWLMALLTPEAYASQQGIDGIAIGGILKKPEVWAFFFVYMLLQVAHGPYYVFYSIFLNQHDYSGTTTGMLWSLGVFAEIVLFVLMRRVLVKYSLRHILLVSILLSIVRWLLIGWCADNLALLVFAQVLHAATFGATHVTAIHLVDYYFGHRHQGKGQALYSSVSFGLGGVLGSLYSGYFWDSQGARFVYSIAAVCCCLALLIAYVWVGRDNAKQAGFV</sequence>
<feature type="transmembrane region" description="Helical" evidence="8">
    <location>
        <begin position="95"/>
        <end position="119"/>
    </location>
</feature>
<dbReference type="OrthoDB" id="9150135at2"/>
<feature type="transmembrane region" description="Helical" evidence="8">
    <location>
        <begin position="71"/>
        <end position="89"/>
    </location>
</feature>
<evidence type="ECO:0000256" key="8">
    <source>
        <dbReference type="SAM" id="Phobius"/>
    </source>
</evidence>
<dbReference type="Pfam" id="PF12832">
    <property type="entry name" value="MFS_1_like"/>
    <property type="match status" value="1"/>
</dbReference>
<dbReference type="PANTHER" id="PTHR23522">
    <property type="entry name" value="BLL5896 PROTEIN"/>
    <property type="match status" value="1"/>
</dbReference>
<dbReference type="EMBL" id="CP035467">
    <property type="protein sequence ID" value="QCW82851.1"/>
    <property type="molecule type" value="Genomic_DNA"/>
</dbReference>
<dbReference type="Proteomes" id="UP000305881">
    <property type="component" value="Chromosome"/>
</dbReference>
<reference evidence="11" key="1">
    <citation type="journal article" date="2019" name="J. Bacteriol.">
        <title>A Mutagenic Screen Identifies a TonB-Dependent Receptor Required for the Lanthanide Metal Switch in the Type I Methanotroph 'Methylotuvimicrobium buryatense' 5GB1C.</title>
        <authorList>
            <person name="Groom J.D."/>
            <person name="Ford S.M."/>
            <person name="Pesesky M.W."/>
            <person name="Lidstrom M.E."/>
        </authorList>
    </citation>
    <scope>NUCLEOTIDE SEQUENCE [LARGE SCALE GENOMIC DNA]</scope>
    <source>
        <strain evidence="11">5GB1C</strain>
    </source>
</reference>